<evidence type="ECO:0000313" key="8">
    <source>
        <dbReference type="EMBL" id="KPI42672.1"/>
    </source>
</evidence>
<comment type="caution">
    <text evidence="8">The sequence shown here is derived from an EMBL/GenBank/DDBJ whole genome shotgun (WGS) entry which is preliminary data.</text>
</comment>
<dbReference type="InterPro" id="IPR051211">
    <property type="entry name" value="PG_lysyltransferase"/>
</dbReference>
<dbReference type="STRING" id="1664694.A0A0N1HTY6"/>
<dbReference type="GeneID" id="28733531"/>
<dbReference type="RefSeq" id="XP_018002635.1">
    <property type="nucleotide sequence ID" value="XM_018141651.1"/>
</dbReference>
<dbReference type="AlphaFoldDB" id="A0A0N1HTY6"/>
<reference evidence="8 9" key="1">
    <citation type="submission" date="2015-06" db="EMBL/GenBank/DDBJ databases">
        <title>Draft genome of the ant-associated black yeast Phialophora attae CBS 131958.</title>
        <authorList>
            <person name="Moreno L.F."/>
            <person name="Stielow B.J."/>
            <person name="de Hoog S."/>
            <person name="Vicente V.A."/>
            <person name="Weiss V.A."/>
            <person name="de Vries M."/>
            <person name="Cruz L.M."/>
            <person name="Souza E.M."/>
        </authorList>
    </citation>
    <scope>NUCLEOTIDE SEQUENCE [LARGE SCALE GENOMIC DNA]</scope>
    <source>
        <strain evidence="8 9">CBS 131958</strain>
    </source>
</reference>
<organism evidence="8 9">
    <name type="scientific">Cyphellophora attinorum</name>
    <dbReference type="NCBI Taxonomy" id="1664694"/>
    <lineage>
        <taxon>Eukaryota</taxon>
        <taxon>Fungi</taxon>
        <taxon>Dikarya</taxon>
        <taxon>Ascomycota</taxon>
        <taxon>Pezizomycotina</taxon>
        <taxon>Eurotiomycetes</taxon>
        <taxon>Chaetothyriomycetidae</taxon>
        <taxon>Chaetothyriales</taxon>
        <taxon>Cyphellophoraceae</taxon>
        <taxon>Cyphellophora</taxon>
    </lineage>
</organism>
<keyword evidence="9" id="KW-1185">Reference proteome</keyword>
<dbReference type="InterPro" id="IPR024320">
    <property type="entry name" value="LPG_synthase_C"/>
</dbReference>
<dbReference type="EMBL" id="LFJN01000006">
    <property type="protein sequence ID" value="KPI42672.1"/>
    <property type="molecule type" value="Genomic_DNA"/>
</dbReference>
<keyword evidence="2" id="KW-1003">Cell membrane</keyword>
<name>A0A0N1HTY6_9EURO</name>
<accession>A0A0N1HTY6</accession>
<keyword evidence="4" id="KW-1133">Transmembrane helix</keyword>
<proteinExistence type="predicted"/>
<evidence type="ECO:0000256" key="3">
    <source>
        <dbReference type="ARBA" id="ARBA00022692"/>
    </source>
</evidence>
<evidence type="ECO:0000256" key="6">
    <source>
        <dbReference type="SAM" id="MobiDB-lite"/>
    </source>
</evidence>
<dbReference type="Proteomes" id="UP000038010">
    <property type="component" value="Unassembled WGS sequence"/>
</dbReference>
<feature type="domain" description="Phosphatidylglycerol lysyltransferase C-terminal" evidence="7">
    <location>
        <begin position="128"/>
        <end position="414"/>
    </location>
</feature>
<evidence type="ECO:0000256" key="5">
    <source>
        <dbReference type="ARBA" id="ARBA00023136"/>
    </source>
</evidence>
<evidence type="ECO:0000256" key="4">
    <source>
        <dbReference type="ARBA" id="ARBA00022989"/>
    </source>
</evidence>
<keyword evidence="5" id="KW-0472">Membrane</keyword>
<dbReference type="OrthoDB" id="5421852at2759"/>
<comment type="subcellular location">
    <subcellularLocation>
        <location evidence="1">Cell membrane</location>
        <topology evidence="1">Multi-pass membrane protein</topology>
    </subcellularLocation>
</comment>
<protein>
    <recommendedName>
        <fullName evidence="7">Phosphatidylglycerol lysyltransferase C-terminal domain-containing protein</fullName>
    </recommendedName>
</protein>
<feature type="region of interest" description="Disordered" evidence="6">
    <location>
        <begin position="1"/>
        <end position="27"/>
    </location>
</feature>
<evidence type="ECO:0000256" key="1">
    <source>
        <dbReference type="ARBA" id="ARBA00004651"/>
    </source>
</evidence>
<dbReference type="PANTHER" id="PTHR34697:SF2">
    <property type="entry name" value="PHOSPHATIDYLGLYCEROL LYSYLTRANSFERASE"/>
    <property type="match status" value="1"/>
</dbReference>
<evidence type="ECO:0000313" key="9">
    <source>
        <dbReference type="Proteomes" id="UP000038010"/>
    </source>
</evidence>
<dbReference type="GO" id="GO:0005886">
    <property type="term" value="C:plasma membrane"/>
    <property type="evidence" value="ECO:0007669"/>
    <property type="project" value="UniProtKB-SubCell"/>
</dbReference>
<dbReference type="PANTHER" id="PTHR34697">
    <property type="entry name" value="PHOSPHATIDYLGLYCEROL LYSYLTRANSFERASE"/>
    <property type="match status" value="1"/>
</dbReference>
<sequence length="491" mass="55469">MGKKQNSTTTGEPKKQKQQKAPPAPEIPFHEQLGKQLSEKFMTIIEQHDRTLTRYFEEQKPQYGHCVRRCSEESSLKEVIYTTTDIATAVSKMSLVRDGEHKKAPKQKTNFVLDDLNSTQIIEQLLSHYGRMTHMGVRDHSYEFWLNPSRTAVISYRLCGKVAVISGDPVCPVWQYQDVLKEFGKWCKSHGYQYAINGASKEMAVVAKELAWSTITIAKERCLNVQSNPVLTGSEGKRIRTQCKQLMKAGTQLGIYSPQHQRDSSIERTIAQIYEDWRAERNNTTGPQAYVTVFDMFALSRLMTFIYSYDAQGTITGFSALRQLKAGYHIDPCITISTAARGTVDLLLIASMALLREAGIDRLALGVEPLDEIGEVTGMSRTLETLTRKSHKLVTAELPLGGKKGFNDRFRPDDSLEEPLFLVYPNSPSVRQQVAMAHFSNVQLHKALKARYHREVDTKIKGYWRRRQDGRIMESTAEVNVVVAQSVTVAA</sequence>
<evidence type="ECO:0000256" key="2">
    <source>
        <dbReference type="ARBA" id="ARBA00022475"/>
    </source>
</evidence>
<feature type="compositionally biased region" description="Polar residues" evidence="6">
    <location>
        <begin position="1"/>
        <end position="11"/>
    </location>
</feature>
<keyword evidence="3" id="KW-0812">Transmembrane</keyword>
<dbReference type="Pfam" id="PF09924">
    <property type="entry name" value="LPG_synthase_C"/>
    <property type="match status" value="1"/>
</dbReference>
<dbReference type="GO" id="GO:0016755">
    <property type="term" value="F:aminoacyltransferase activity"/>
    <property type="evidence" value="ECO:0007669"/>
    <property type="project" value="TreeGrafter"/>
</dbReference>
<dbReference type="GO" id="GO:0055091">
    <property type="term" value="P:phospholipid homeostasis"/>
    <property type="evidence" value="ECO:0007669"/>
    <property type="project" value="TreeGrafter"/>
</dbReference>
<evidence type="ECO:0000259" key="7">
    <source>
        <dbReference type="Pfam" id="PF09924"/>
    </source>
</evidence>
<dbReference type="VEuPathDB" id="FungiDB:AB675_1739"/>
<gene>
    <name evidence="8" type="ORF">AB675_1739</name>
</gene>